<name>A0ABD5RGQ8_9EURY</name>
<protein>
    <recommendedName>
        <fullName evidence="3">PIN domain-containing protein</fullName>
    </recommendedName>
</protein>
<dbReference type="RefSeq" id="WP_247418033.1">
    <property type="nucleotide sequence ID" value="NZ_JALLGW010000001.1"/>
</dbReference>
<gene>
    <name evidence="1" type="ORF">ACFPYI_00060</name>
</gene>
<sequence>MIIDQGIFLEYYLDDTYATECETIIEDLTTGDIEGYLTDFHLHGVCTIFNTYFQESAPDEIQDFVYSVAAAEGLELYRLSLGDKINICEWQRDSAFDFDDATLVYVADILEDETIVSIDEHLDRDGDISFERLHPRDY</sequence>
<organism evidence="1 2">
    <name type="scientific">Halomarina salina</name>
    <dbReference type="NCBI Taxonomy" id="1872699"/>
    <lineage>
        <taxon>Archaea</taxon>
        <taxon>Methanobacteriati</taxon>
        <taxon>Methanobacteriota</taxon>
        <taxon>Stenosarchaea group</taxon>
        <taxon>Halobacteria</taxon>
        <taxon>Halobacteriales</taxon>
        <taxon>Natronomonadaceae</taxon>
        <taxon>Halomarina</taxon>
    </lineage>
</organism>
<evidence type="ECO:0008006" key="3">
    <source>
        <dbReference type="Google" id="ProtNLM"/>
    </source>
</evidence>
<dbReference type="Proteomes" id="UP001596099">
    <property type="component" value="Unassembled WGS sequence"/>
</dbReference>
<reference evidence="1 2" key="1">
    <citation type="journal article" date="2019" name="Int. J. Syst. Evol. Microbiol.">
        <title>The Global Catalogue of Microorganisms (GCM) 10K type strain sequencing project: providing services to taxonomists for standard genome sequencing and annotation.</title>
        <authorList>
            <consortium name="The Broad Institute Genomics Platform"/>
            <consortium name="The Broad Institute Genome Sequencing Center for Infectious Disease"/>
            <person name="Wu L."/>
            <person name="Ma J."/>
        </authorList>
    </citation>
    <scope>NUCLEOTIDE SEQUENCE [LARGE SCALE GENOMIC DNA]</scope>
    <source>
        <strain evidence="1 2">CGMCC 1.12543</strain>
    </source>
</reference>
<comment type="caution">
    <text evidence="1">The sequence shown here is derived from an EMBL/GenBank/DDBJ whole genome shotgun (WGS) entry which is preliminary data.</text>
</comment>
<evidence type="ECO:0000313" key="1">
    <source>
        <dbReference type="EMBL" id="MFC5969712.1"/>
    </source>
</evidence>
<dbReference type="EMBL" id="JBHSQH010000001">
    <property type="protein sequence ID" value="MFC5969712.1"/>
    <property type="molecule type" value="Genomic_DNA"/>
</dbReference>
<accession>A0ABD5RGQ8</accession>
<dbReference type="AlphaFoldDB" id="A0ABD5RGQ8"/>
<proteinExistence type="predicted"/>
<keyword evidence="2" id="KW-1185">Reference proteome</keyword>
<evidence type="ECO:0000313" key="2">
    <source>
        <dbReference type="Proteomes" id="UP001596099"/>
    </source>
</evidence>